<keyword evidence="2" id="KW-1185">Reference proteome</keyword>
<evidence type="ECO:0000313" key="1">
    <source>
        <dbReference type="EMBL" id="KAI4454261.1"/>
    </source>
</evidence>
<comment type="caution">
    <text evidence="1">The sequence shown here is derived from an EMBL/GenBank/DDBJ whole genome shotgun (WGS) entry which is preliminary data.</text>
</comment>
<sequence length="538" mass="60553">MERRSSLSRTPPYGKYASRSFSAGTPDTERGNAVSEENMCDSPWQDEDVETSPIYKLNDVSESYTVVDNPIIKKRKGDSPNKGTKGDGHFREMAEVLTFMDKLYNKTDSLRKVVQESTKTKTEIKTITRELVHIVGLLRKKVDALQTSHINLTAKSKEQATLLEEKEKMTQTAGTREYNIRETLSTKSDFGSLARIMDTTWPGTVYRVTEVKNTSLHEISPEDDLVVLMDPYTKQGDKGLTTLVNRYPAIGTFVDEGLMEGQIEFIKTNTEITSSRNKNIPTKNRNSVFILPVKIREGGFADMEIISKMCGELKHEHNSFNKLVVVALDKQFNLGYLRKCFEFIFHTSDYKISLANLTNTVSRVPSTPGARVKQQQSEIGKVIVKAQGKSYADLLKTVKTSVNLEEIGVSIRKVKRTQKGDLLLEVPGRENANKLSQAVKTSSSEAEVILKMSDTVVHINNIDADISAEDLKEEIRKHKKDLRDDQIKVLSMRPMMSGSQAASVLLCRGLADYLVNMRNKNRMDFMYGAETCTHIKVL</sequence>
<proteinExistence type="predicted"/>
<gene>
    <name evidence="1" type="ORF">MML48_10g00007977</name>
</gene>
<name>A0ACB9SLE9_HOLOL</name>
<protein>
    <submittedName>
        <fullName evidence="1">Uncharacterized protein</fullName>
    </submittedName>
</protein>
<accession>A0ACB9SLE9</accession>
<dbReference type="Proteomes" id="UP001056778">
    <property type="component" value="Chromosome 10"/>
</dbReference>
<organism evidence="1 2">
    <name type="scientific">Holotrichia oblita</name>
    <name type="common">Chafer beetle</name>
    <dbReference type="NCBI Taxonomy" id="644536"/>
    <lineage>
        <taxon>Eukaryota</taxon>
        <taxon>Metazoa</taxon>
        <taxon>Ecdysozoa</taxon>
        <taxon>Arthropoda</taxon>
        <taxon>Hexapoda</taxon>
        <taxon>Insecta</taxon>
        <taxon>Pterygota</taxon>
        <taxon>Neoptera</taxon>
        <taxon>Endopterygota</taxon>
        <taxon>Coleoptera</taxon>
        <taxon>Polyphaga</taxon>
        <taxon>Scarabaeiformia</taxon>
        <taxon>Scarabaeidae</taxon>
        <taxon>Melolonthinae</taxon>
        <taxon>Holotrichia</taxon>
    </lineage>
</organism>
<evidence type="ECO:0000313" key="2">
    <source>
        <dbReference type="Proteomes" id="UP001056778"/>
    </source>
</evidence>
<dbReference type="EMBL" id="CM043024">
    <property type="protein sequence ID" value="KAI4454261.1"/>
    <property type="molecule type" value="Genomic_DNA"/>
</dbReference>
<reference evidence="1" key="1">
    <citation type="submission" date="2022-04" db="EMBL/GenBank/DDBJ databases">
        <title>Chromosome-scale genome assembly of Holotrichia oblita Faldermann.</title>
        <authorList>
            <person name="Rongchong L."/>
        </authorList>
    </citation>
    <scope>NUCLEOTIDE SEQUENCE</scope>
    <source>
        <strain evidence="1">81SQS9</strain>
    </source>
</reference>